<dbReference type="PANTHER" id="PTHR36981">
    <property type="entry name" value="ZGC:195170"/>
    <property type="match status" value="1"/>
</dbReference>
<dbReference type="Proteomes" id="UP001152795">
    <property type="component" value="Unassembled WGS sequence"/>
</dbReference>
<protein>
    <submittedName>
        <fullName evidence="1">Uncharacterized protein</fullName>
    </submittedName>
</protein>
<gene>
    <name evidence="1" type="ORF">PACLA_8A086319</name>
</gene>
<accession>A0A7D9JT57</accession>
<dbReference type="EMBL" id="CACRXK020021607">
    <property type="protein sequence ID" value="CAB4036004.1"/>
    <property type="molecule type" value="Genomic_DNA"/>
</dbReference>
<name>A0A7D9JT57_PARCT</name>
<sequence length="214" mass="24890">MENIHKNQVGEVLPYQFEPGKGAEASNYSDESDSERGSVLSSSEDEVDIEFERANAWRLETLSWCKCGHCTLSTKAIECFCCHEKAVEYDEYGVLLNETEAQGEKCLTLHPDFRDNMLSEGVLKIDVCRYLEENWPLDDGDLEKIHKLYRLVAYQRCSRWIFQILGKRSADHFLRVFIQAYENALRRLMADGLYMHFKYMPKHQNGNLLINGYL</sequence>
<proteinExistence type="predicted"/>
<dbReference type="AlphaFoldDB" id="A0A7D9JT57"/>
<evidence type="ECO:0000313" key="1">
    <source>
        <dbReference type="EMBL" id="CAB4036004.1"/>
    </source>
</evidence>
<evidence type="ECO:0000313" key="2">
    <source>
        <dbReference type="Proteomes" id="UP001152795"/>
    </source>
</evidence>
<comment type="caution">
    <text evidence="1">The sequence shown here is derived from an EMBL/GenBank/DDBJ whole genome shotgun (WGS) entry which is preliminary data.</text>
</comment>
<reference evidence="1" key="1">
    <citation type="submission" date="2020-04" db="EMBL/GenBank/DDBJ databases">
        <authorList>
            <person name="Alioto T."/>
            <person name="Alioto T."/>
            <person name="Gomez Garrido J."/>
        </authorList>
    </citation>
    <scope>NUCLEOTIDE SEQUENCE</scope>
    <source>
        <strain evidence="1">A484AB</strain>
    </source>
</reference>
<feature type="non-terminal residue" evidence="1">
    <location>
        <position position="214"/>
    </location>
</feature>
<organism evidence="1 2">
    <name type="scientific">Paramuricea clavata</name>
    <name type="common">Red gorgonian</name>
    <name type="synonym">Violescent sea-whip</name>
    <dbReference type="NCBI Taxonomy" id="317549"/>
    <lineage>
        <taxon>Eukaryota</taxon>
        <taxon>Metazoa</taxon>
        <taxon>Cnidaria</taxon>
        <taxon>Anthozoa</taxon>
        <taxon>Octocorallia</taxon>
        <taxon>Malacalcyonacea</taxon>
        <taxon>Plexauridae</taxon>
        <taxon>Paramuricea</taxon>
    </lineage>
</organism>
<dbReference type="PANTHER" id="PTHR36981:SF1">
    <property type="entry name" value="P2X PURINORECEPTOR 7 INTRACELLULAR DOMAIN-CONTAINING PROTEIN"/>
    <property type="match status" value="1"/>
</dbReference>
<keyword evidence="2" id="KW-1185">Reference proteome</keyword>